<protein>
    <recommendedName>
        <fullName evidence="2">Pyridoxamine 5'-phosphate oxidase N-terminal domain-containing protein</fullName>
    </recommendedName>
</protein>
<dbReference type="AlphaFoldDB" id="A0A7S2Y6U9"/>
<dbReference type="PANTHER" id="PTHR39336:SF1">
    <property type="entry name" value="PYRIDOXAMINE PHOSPHATE OXIDASE FAMILY PROTEIN (AFU_ORTHOLOGUE AFUA_6G11440)"/>
    <property type="match status" value="1"/>
</dbReference>
<name>A0A7S2Y6U9_9STRA</name>
<gene>
    <name evidence="3" type="ORF">APAL1065_LOCUS7657</name>
</gene>
<feature type="transmembrane region" description="Helical" evidence="1">
    <location>
        <begin position="259"/>
        <end position="278"/>
    </location>
</feature>
<evidence type="ECO:0000256" key="1">
    <source>
        <dbReference type="SAM" id="Phobius"/>
    </source>
</evidence>
<proteinExistence type="predicted"/>
<dbReference type="InterPro" id="IPR011576">
    <property type="entry name" value="Pyridox_Oxase_N"/>
</dbReference>
<dbReference type="PANTHER" id="PTHR39336">
    <property type="entry name" value="PYRIDOXAMINE PHOSPHATE OXIDASE FAMILY PROTEIN (AFU_ORTHOLOGUE AFUA_6G11440)"/>
    <property type="match status" value="1"/>
</dbReference>
<dbReference type="SUPFAM" id="SSF50475">
    <property type="entry name" value="FMN-binding split barrel"/>
    <property type="match status" value="1"/>
</dbReference>
<dbReference type="EMBL" id="HBHT01011382">
    <property type="protein sequence ID" value="CAD9956113.1"/>
    <property type="molecule type" value="Transcribed_RNA"/>
</dbReference>
<reference evidence="3" key="1">
    <citation type="submission" date="2021-01" db="EMBL/GenBank/DDBJ databases">
        <authorList>
            <person name="Corre E."/>
            <person name="Pelletier E."/>
            <person name="Niang G."/>
            <person name="Scheremetjew M."/>
            <person name="Finn R."/>
            <person name="Kale V."/>
            <person name="Holt S."/>
            <person name="Cochrane G."/>
            <person name="Meng A."/>
            <person name="Brown T."/>
            <person name="Cohen L."/>
        </authorList>
    </citation>
    <scope>NUCLEOTIDE SEQUENCE</scope>
    <source>
        <strain evidence="3">CCMP125</strain>
    </source>
</reference>
<organism evidence="3">
    <name type="scientific">Entomoneis paludosa</name>
    <dbReference type="NCBI Taxonomy" id="265537"/>
    <lineage>
        <taxon>Eukaryota</taxon>
        <taxon>Sar</taxon>
        <taxon>Stramenopiles</taxon>
        <taxon>Ochrophyta</taxon>
        <taxon>Bacillariophyta</taxon>
        <taxon>Bacillariophyceae</taxon>
        <taxon>Bacillariophycidae</taxon>
        <taxon>Entomoneidaceae</taxon>
        <taxon>Entomoneis</taxon>
    </lineage>
</organism>
<evidence type="ECO:0000259" key="2">
    <source>
        <dbReference type="Pfam" id="PF01243"/>
    </source>
</evidence>
<sequence length="286" mass="30558">MGKLLNEIGDKEAAFIASQKVFFVATAPLDAEHHVSVSPKSPGNSCIVLGPHTVAYADLTGSGAETAAHVLQNGRMTLMFCNLEKGPPKIMRLFGQAKLILAKNVPPETLSKFPKDVTESHGFRGVFQLQVSRITTSCGYSLPVMDFQKYRQTLEEYCQNKGSDGMFDYVTLRNSFSIDGLPSVGLLRPDGPANIGPVAEDGYILGKPIREVKSNSNGAGTTKTPDSIMVQQAMAQARQMHQTKAPGDNNSIGGINLSLTSLTALMAAIFALGIWVGANTPLPSAF</sequence>
<dbReference type="Gene3D" id="2.30.110.10">
    <property type="entry name" value="Electron Transport, Fmn-binding Protein, Chain A"/>
    <property type="match status" value="1"/>
</dbReference>
<keyword evidence="1" id="KW-0472">Membrane</keyword>
<dbReference type="InterPro" id="IPR012349">
    <property type="entry name" value="Split_barrel_FMN-bd"/>
</dbReference>
<evidence type="ECO:0000313" key="3">
    <source>
        <dbReference type="EMBL" id="CAD9956113.1"/>
    </source>
</evidence>
<accession>A0A7S2Y6U9</accession>
<dbReference type="Pfam" id="PF01243">
    <property type="entry name" value="PNPOx_N"/>
    <property type="match status" value="1"/>
</dbReference>
<feature type="domain" description="Pyridoxamine 5'-phosphate oxidase N-terminal" evidence="2">
    <location>
        <begin position="10"/>
        <end position="100"/>
    </location>
</feature>
<keyword evidence="1" id="KW-0812">Transmembrane</keyword>
<keyword evidence="1" id="KW-1133">Transmembrane helix</keyword>